<reference evidence="1 2" key="1">
    <citation type="submission" date="2023-12" db="EMBL/GenBank/DDBJ databases">
        <title>Jeotgalibacillus haloalkaliphilus sp. nov., a novel salt-tolerant bacteria, isolated from the estuary of the Fenhe River into the Yellow River.</title>
        <authorList>
            <person name="Li Y."/>
        </authorList>
    </citation>
    <scope>NUCLEOTIDE SEQUENCE [LARGE SCALE GENOMIC DNA]</scope>
    <source>
        <strain evidence="1 2">HH7-29</strain>
    </source>
</reference>
<dbReference type="Pfam" id="PF11079">
    <property type="entry name" value="YqhG"/>
    <property type="match status" value="1"/>
</dbReference>
<accession>A0ABU5KLK9</accession>
<gene>
    <name evidence="1" type="ORF">UFB30_07895</name>
</gene>
<evidence type="ECO:0000313" key="2">
    <source>
        <dbReference type="Proteomes" id="UP001292084"/>
    </source>
</evidence>
<comment type="caution">
    <text evidence="1">The sequence shown here is derived from an EMBL/GenBank/DDBJ whole genome shotgun (WGS) entry which is preliminary data.</text>
</comment>
<organism evidence="1 2">
    <name type="scientific">Jeotgalibacillus haloalkalitolerans</name>
    <dbReference type="NCBI Taxonomy" id="3104292"/>
    <lineage>
        <taxon>Bacteria</taxon>
        <taxon>Bacillati</taxon>
        <taxon>Bacillota</taxon>
        <taxon>Bacilli</taxon>
        <taxon>Bacillales</taxon>
        <taxon>Caryophanaceae</taxon>
        <taxon>Jeotgalibacillus</taxon>
    </lineage>
</organism>
<evidence type="ECO:0000313" key="1">
    <source>
        <dbReference type="EMBL" id="MDZ5712148.1"/>
    </source>
</evidence>
<proteinExistence type="predicted"/>
<dbReference type="Proteomes" id="UP001292084">
    <property type="component" value="Unassembled WGS sequence"/>
</dbReference>
<name>A0ABU5KLK9_9BACL</name>
<dbReference type="RefSeq" id="WP_322421133.1">
    <property type="nucleotide sequence ID" value="NZ_JAXQNN010000002.1"/>
</dbReference>
<dbReference type="EMBL" id="JAXQNN010000002">
    <property type="protein sequence ID" value="MDZ5712148.1"/>
    <property type="molecule type" value="Genomic_DNA"/>
</dbReference>
<protein>
    <submittedName>
        <fullName evidence="1">YqhG family protein</fullName>
    </submittedName>
</protein>
<keyword evidence="2" id="KW-1185">Reference proteome</keyword>
<sequence>MKENCRLVIEYLKLNGAAVTESTGKAVVQLTEQLDRKFMNRPFYWHYRDALQQSGDPLQVMIVHSKSADEHKNIIQLHPDHPIFQSIFDSAQNENRFYIAYEQSRTLTELFPWVIIHMTAEVVPPGSASIRFEGRISLTTGRILVQAQEEIEAQTLTGDRPNDSVLHQNKMPFETSLNILNRQLEKQIELQFEENLKEISQNQPSAPSICAHHISAGLIYLSSP</sequence>
<dbReference type="InterPro" id="IPR024562">
    <property type="entry name" value="YqhG"/>
</dbReference>